<evidence type="ECO:0000259" key="2">
    <source>
        <dbReference type="Pfam" id="PF00535"/>
    </source>
</evidence>
<dbReference type="SUPFAM" id="SSF53448">
    <property type="entry name" value="Nucleotide-diphospho-sugar transferases"/>
    <property type="match status" value="1"/>
</dbReference>
<dbReference type="GO" id="GO:0016740">
    <property type="term" value="F:transferase activity"/>
    <property type="evidence" value="ECO:0007669"/>
    <property type="project" value="UniProtKB-KW"/>
</dbReference>
<dbReference type="InterPro" id="IPR001173">
    <property type="entry name" value="Glyco_trans_2-like"/>
</dbReference>
<dbReference type="InterPro" id="IPR011990">
    <property type="entry name" value="TPR-like_helical_dom_sf"/>
</dbReference>
<dbReference type="InterPro" id="IPR029044">
    <property type="entry name" value="Nucleotide-diphossugar_trans"/>
</dbReference>
<dbReference type="AlphaFoldDB" id="A0A371IK73"/>
<dbReference type="Pfam" id="PF00535">
    <property type="entry name" value="Glycos_transf_2"/>
    <property type="match status" value="1"/>
</dbReference>
<dbReference type="RefSeq" id="WP_068913842.1">
    <property type="nucleotide sequence ID" value="NZ_MBEW02000018.1"/>
</dbReference>
<keyword evidence="4" id="KW-1185">Reference proteome</keyword>
<dbReference type="Pfam" id="PF13174">
    <property type="entry name" value="TPR_6"/>
    <property type="match status" value="1"/>
</dbReference>
<gene>
    <name evidence="3" type="ORF">BBG48_007860</name>
</gene>
<keyword evidence="1" id="KW-0802">TPR repeat</keyword>
<feature type="repeat" description="TPR" evidence="1">
    <location>
        <begin position="309"/>
        <end position="342"/>
    </location>
</feature>
<dbReference type="Proteomes" id="UP000093352">
    <property type="component" value="Unassembled WGS sequence"/>
</dbReference>
<comment type="caution">
    <text evidence="3">The sequence shown here is derived from an EMBL/GenBank/DDBJ whole genome shotgun (WGS) entry which is preliminary data.</text>
</comment>
<organism evidence="3 4">
    <name type="scientific">Criibacterium bergeronii</name>
    <dbReference type="NCBI Taxonomy" id="1871336"/>
    <lineage>
        <taxon>Bacteria</taxon>
        <taxon>Bacillati</taxon>
        <taxon>Bacillota</taxon>
        <taxon>Clostridia</taxon>
        <taxon>Peptostreptococcales</taxon>
        <taxon>Filifactoraceae</taxon>
        <taxon>Criibacterium</taxon>
    </lineage>
</organism>
<dbReference type="InterPro" id="IPR019734">
    <property type="entry name" value="TPR_rpt"/>
</dbReference>
<feature type="domain" description="Glycosyltransferase 2-like" evidence="2">
    <location>
        <begin position="3"/>
        <end position="122"/>
    </location>
</feature>
<reference evidence="3 4" key="1">
    <citation type="journal article" date="2016" name="Genome Announc.">
        <title>Draft Genome Sequence of Criibacterium bergeronii gen. nov., sp. nov., Strain CCRI-22567T, Isolated from a Vaginal Sample from a Woman with Bacterial Vaginosis.</title>
        <authorList>
            <person name="Maheux A.F."/>
            <person name="Berube E."/>
            <person name="Boudreau D.K."/>
            <person name="Raymond F."/>
            <person name="Corbeil J."/>
            <person name="Roy P.H."/>
            <person name="Boissinot M."/>
            <person name="Omar R.F."/>
        </authorList>
    </citation>
    <scope>NUCLEOTIDE SEQUENCE [LARGE SCALE GENOMIC DNA]</scope>
    <source>
        <strain evidence="3 4">CCRI-22567</strain>
    </source>
</reference>
<evidence type="ECO:0000313" key="4">
    <source>
        <dbReference type="Proteomes" id="UP000093352"/>
    </source>
</evidence>
<dbReference type="PANTHER" id="PTHR43630:SF2">
    <property type="entry name" value="GLYCOSYLTRANSFERASE"/>
    <property type="match status" value="1"/>
</dbReference>
<dbReference type="Pfam" id="PF13181">
    <property type="entry name" value="TPR_8"/>
    <property type="match status" value="1"/>
</dbReference>
<dbReference type="Gene3D" id="1.25.40.10">
    <property type="entry name" value="Tetratricopeptide repeat domain"/>
    <property type="match status" value="1"/>
</dbReference>
<evidence type="ECO:0000256" key="1">
    <source>
        <dbReference type="PROSITE-ProRule" id="PRU00339"/>
    </source>
</evidence>
<sequence length="352" mass="40903">MISICILAKNEAGRIEHCLERLSHLGYEIVVTDTGSTDDTKKIAKMYTDCVYEFEWVDDFALARNFCAYKATNDMVMFVDADEYLINFDKEQFESELKAHSDYIGKITNNIVMNYNGKKAISKSSLARVYNRNLYHYVGIVHEQIARICHDNEPILYYDLPVEFEHFGYDQSLEQKKKKANFYLKLLEIENKKNPNNPYTLYQMGKSYVYIQDYAKAYDYFKGVMDYDLNPKTDWVLTLVLMYAQVLMKLSKYDEAMQMLNIYDEFSYSPDYVATMGNILFNCKLYDDALVLYNTVLKSDIPMMYDNIRNVSYNMGNIYLAKGDKQGAIKYFKDALPLGVAKKALSKLGIVS</sequence>
<evidence type="ECO:0000313" key="3">
    <source>
        <dbReference type="EMBL" id="RDY20892.1"/>
    </source>
</evidence>
<dbReference type="PROSITE" id="PS50005">
    <property type="entry name" value="TPR"/>
    <property type="match status" value="2"/>
</dbReference>
<dbReference type="SMART" id="SM00028">
    <property type="entry name" value="TPR"/>
    <property type="match status" value="3"/>
</dbReference>
<proteinExistence type="predicted"/>
<dbReference type="Gene3D" id="3.90.550.10">
    <property type="entry name" value="Spore Coat Polysaccharide Biosynthesis Protein SpsA, Chain A"/>
    <property type="match status" value="1"/>
</dbReference>
<dbReference type="PANTHER" id="PTHR43630">
    <property type="entry name" value="POLY-BETA-1,6-N-ACETYL-D-GLUCOSAMINE SYNTHASE"/>
    <property type="match status" value="1"/>
</dbReference>
<dbReference type="STRING" id="1871336.BBG48_04300"/>
<accession>A0A371IK73</accession>
<name>A0A371IK73_9FIRM</name>
<dbReference type="CDD" id="cd02511">
    <property type="entry name" value="Beta4Glucosyltransferase"/>
    <property type="match status" value="1"/>
</dbReference>
<protein>
    <submittedName>
        <fullName evidence="3">Glycosyltransferase</fullName>
    </submittedName>
</protein>
<dbReference type="EMBL" id="MBEW02000018">
    <property type="protein sequence ID" value="RDY20892.1"/>
    <property type="molecule type" value="Genomic_DNA"/>
</dbReference>
<dbReference type="SUPFAM" id="SSF48452">
    <property type="entry name" value="TPR-like"/>
    <property type="match status" value="1"/>
</dbReference>
<feature type="repeat" description="TPR" evidence="1">
    <location>
        <begin position="198"/>
        <end position="231"/>
    </location>
</feature>